<sequence length="133" mass="14795">MKLRELSISLQATNARMLMLRPGNWTSRLSVTKTWAVAWWWRCGSWVGLLRGSGGVEVGLLRSGGGGVFQIIYFRLRSGGSNNLEEVIYTQKLEKMILDEPTSGLDSTTAFQLVETLTALAVEKRKTVPSSQF</sequence>
<proteinExistence type="predicted"/>
<gene>
    <name evidence="1" type="ORF">Fot_35716</name>
</gene>
<comment type="caution">
    <text evidence="1">The sequence shown here is derived from an EMBL/GenBank/DDBJ whole genome shotgun (WGS) entry which is preliminary data.</text>
</comment>
<reference evidence="2" key="1">
    <citation type="submission" date="2024-07" db="EMBL/GenBank/DDBJ databases">
        <title>Two chromosome-level genome assemblies of Korean endemic species Abeliophyllum distichum and Forsythia ovata (Oleaceae).</title>
        <authorList>
            <person name="Jang H."/>
        </authorList>
    </citation>
    <scope>NUCLEOTIDE SEQUENCE [LARGE SCALE GENOMIC DNA]</scope>
</reference>
<dbReference type="GO" id="GO:0016787">
    <property type="term" value="F:hydrolase activity"/>
    <property type="evidence" value="ECO:0007669"/>
    <property type="project" value="UniProtKB-KW"/>
</dbReference>
<evidence type="ECO:0000313" key="1">
    <source>
        <dbReference type="EMBL" id="KAL2501868.1"/>
    </source>
</evidence>
<protein>
    <submittedName>
        <fullName evidence="1">P-loop containing nucleoside triphosphate hydrolase</fullName>
    </submittedName>
</protein>
<dbReference type="AlphaFoldDB" id="A0ABD1SNF3"/>
<keyword evidence="2" id="KW-1185">Reference proteome</keyword>
<keyword evidence="1" id="KW-0378">Hydrolase</keyword>
<organism evidence="1 2">
    <name type="scientific">Forsythia ovata</name>
    <dbReference type="NCBI Taxonomy" id="205694"/>
    <lineage>
        <taxon>Eukaryota</taxon>
        <taxon>Viridiplantae</taxon>
        <taxon>Streptophyta</taxon>
        <taxon>Embryophyta</taxon>
        <taxon>Tracheophyta</taxon>
        <taxon>Spermatophyta</taxon>
        <taxon>Magnoliopsida</taxon>
        <taxon>eudicotyledons</taxon>
        <taxon>Gunneridae</taxon>
        <taxon>Pentapetalae</taxon>
        <taxon>asterids</taxon>
        <taxon>lamiids</taxon>
        <taxon>Lamiales</taxon>
        <taxon>Oleaceae</taxon>
        <taxon>Forsythieae</taxon>
        <taxon>Forsythia</taxon>
    </lineage>
</organism>
<dbReference type="SUPFAM" id="SSF52540">
    <property type="entry name" value="P-loop containing nucleoside triphosphate hydrolases"/>
    <property type="match status" value="1"/>
</dbReference>
<dbReference type="InterPro" id="IPR027417">
    <property type="entry name" value="P-loop_NTPase"/>
</dbReference>
<dbReference type="Proteomes" id="UP001604277">
    <property type="component" value="Unassembled WGS sequence"/>
</dbReference>
<evidence type="ECO:0000313" key="2">
    <source>
        <dbReference type="Proteomes" id="UP001604277"/>
    </source>
</evidence>
<name>A0ABD1SNF3_9LAMI</name>
<accession>A0ABD1SNF3</accession>
<dbReference type="Gene3D" id="3.40.50.300">
    <property type="entry name" value="P-loop containing nucleotide triphosphate hydrolases"/>
    <property type="match status" value="1"/>
</dbReference>
<dbReference type="EMBL" id="JBFOLJ010000010">
    <property type="protein sequence ID" value="KAL2501868.1"/>
    <property type="molecule type" value="Genomic_DNA"/>
</dbReference>